<dbReference type="FunFam" id="3.30.730.10:FF:000001">
    <property type="entry name" value="Ethylene-responsive transcription factor 2"/>
    <property type="match status" value="1"/>
</dbReference>
<dbReference type="PANTHER" id="PTHR31190">
    <property type="entry name" value="DNA-BINDING DOMAIN"/>
    <property type="match status" value="1"/>
</dbReference>
<protein>
    <recommendedName>
        <fullName evidence="6">AP2/ERF domain-containing protein</fullName>
    </recommendedName>
</protein>
<dbReference type="OrthoDB" id="49610at2759"/>
<keyword evidence="2" id="KW-0805">Transcription regulation</keyword>
<name>A0A1S6YG18_PHAEQ</name>
<dbReference type="SMART" id="SM00380">
    <property type="entry name" value="AP2"/>
    <property type="match status" value="1"/>
</dbReference>
<dbReference type="PROSITE" id="PS51032">
    <property type="entry name" value="AP2_ERF"/>
    <property type="match status" value="1"/>
</dbReference>
<feature type="domain" description="AP2/ERF" evidence="6">
    <location>
        <begin position="93"/>
        <end position="150"/>
    </location>
</feature>
<dbReference type="InterPro" id="IPR016177">
    <property type="entry name" value="DNA-bd_dom_sf"/>
</dbReference>
<reference evidence="7" key="2">
    <citation type="journal article" date="2017" name="Plant J.">
        <title>Concomitant loss of NDH complex-related genes within chloroplast and nuclear genomes in some orchids.</title>
        <authorList>
            <person name="Lin C.S."/>
            <person name="Chen J.J."/>
            <person name="Chiu C.C."/>
            <person name="Hsiao H.C."/>
            <person name="Yang C.J."/>
            <person name="Jin X.H."/>
            <person name="Leebens-Mack J."/>
            <person name="dePamphilis C.W."/>
            <person name="Huang Y.T."/>
            <person name="Yang L.H."/>
            <person name="Chang W.J."/>
            <person name="Kui L."/>
            <person name="Wong G.K."/>
            <person name="Hu J.M."/>
            <person name="Wang W."/>
            <person name="Shih M.C."/>
        </authorList>
    </citation>
    <scope>NUCLEOTIDE SEQUENCE</scope>
</reference>
<organism evidence="7">
    <name type="scientific">Phalaenopsis equestris</name>
    <name type="common">Moth orchid</name>
    <dbReference type="NCBI Taxonomy" id="78828"/>
    <lineage>
        <taxon>Eukaryota</taxon>
        <taxon>Viridiplantae</taxon>
        <taxon>Streptophyta</taxon>
        <taxon>Embryophyta</taxon>
        <taxon>Tracheophyta</taxon>
        <taxon>Spermatophyta</taxon>
        <taxon>Magnoliopsida</taxon>
        <taxon>Liliopsida</taxon>
        <taxon>Asparagales</taxon>
        <taxon>Orchidaceae</taxon>
        <taxon>Epidendroideae</taxon>
        <taxon>Vandeae</taxon>
        <taxon>Aeridinae</taxon>
        <taxon>Phalaenopsis</taxon>
    </lineage>
</organism>
<dbReference type="SUPFAM" id="SSF54171">
    <property type="entry name" value="DNA-binding domain"/>
    <property type="match status" value="1"/>
</dbReference>
<evidence type="ECO:0000256" key="3">
    <source>
        <dbReference type="ARBA" id="ARBA00023125"/>
    </source>
</evidence>
<dbReference type="RefSeq" id="XP_020580870.1">
    <property type="nucleotide sequence ID" value="XM_020725211.1"/>
</dbReference>
<dbReference type="PRINTS" id="PR00367">
    <property type="entry name" value="ETHRSPELEMNT"/>
</dbReference>
<dbReference type="KEGG" id="peq:110024990"/>
<comment type="subcellular location">
    <subcellularLocation>
        <location evidence="1">Nucleus</location>
    </subcellularLocation>
</comment>
<dbReference type="InterPro" id="IPR044808">
    <property type="entry name" value="ERF_plant"/>
</dbReference>
<dbReference type="AlphaFoldDB" id="A0A1S6YG18"/>
<reference evidence="7" key="1">
    <citation type="submission" date="2016-05" db="EMBL/GenBank/DDBJ databases">
        <authorList>
            <person name="Lavstsen T."/>
            <person name="Jespersen J.S."/>
        </authorList>
    </citation>
    <scope>NUCLEOTIDE SEQUENCE</scope>
</reference>
<accession>A0A1S6YG18</accession>
<dbReference type="Gene3D" id="3.30.730.10">
    <property type="entry name" value="AP2/ERF domain"/>
    <property type="match status" value="1"/>
</dbReference>
<evidence type="ECO:0000256" key="5">
    <source>
        <dbReference type="ARBA" id="ARBA00023242"/>
    </source>
</evidence>
<evidence type="ECO:0000256" key="4">
    <source>
        <dbReference type="ARBA" id="ARBA00023163"/>
    </source>
</evidence>
<dbReference type="EMBL" id="KX215870">
    <property type="protein sequence ID" value="AQX44221.1"/>
    <property type="molecule type" value="mRNA"/>
</dbReference>
<dbReference type="GeneID" id="110024990"/>
<dbReference type="GO" id="GO:0003677">
    <property type="term" value="F:DNA binding"/>
    <property type="evidence" value="ECO:0007669"/>
    <property type="project" value="UniProtKB-KW"/>
</dbReference>
<dbReference type="GO" id="GO:0009873">
    <property type="term" value="P:ethylene-activated signaling pathway"/>
    <property type="evidence" value="ECO:0007669"/>
    <property type="project" value="InterPro"/>
</dbReference>
<evidence type="ECO:0000259" key="6">
    <source>
        <dbReference type="PROSITE" id="PS51032"/>
    </source>
</evidence>
<evidence type="ECO:0000256" key="2">
    <source>
        <dbReference type="ARBA" id="ARBA00023015"/>
    </source>
</evidence>
<dbReference type="Pfam" id="PF00847">
    <property type="entry name" value="AP2"/>
    <property type="match status" value="1"/>
</dbReference>
<evidence type="ECO:0000313" key="7">
    <source>
        <dbReference type="EMBL" id="AQX44221.1"/>
    </source>
</evidence>
<proteinExistence type="evidence at transcript level"/>
<keyword evidence="5" id="KW-0539">Nucleus</keyword>
<keyword evidence="3" id="KW-0238">DNA-binding</keyword>
<dbReference type="InterPro" id="IPR036955">
    <property type="entry name" value="AP2/ERF_dom_sf"/>
</dbReference>
<dbReference type="PANTHER" id="PTHR31190:SF181">
    <property type="entry name" value="OS02G0764700 PROTEIN"/>
    <property type="match status" value="1"/>
</dbReference>
<sequence length="209" mass="22955">MEAPPPSISSRRLSSDQENSIMVNALIHVISGNPDAAAPPISIPVGGDLPLCQLCGRGIEGCLGCHFFESSATITAEVAGTVVRKRRREKKNLYRGVRQRPWGKWAAEIRDPRRAVRKWLGTFETAEEAARAYDNAAIEFRGARAKLNFPFPDQILMGRRNEVGMDSTPATGVARGSGEDMGGFWDGLSELVKLDDVEQNGNWMMIGHF</sequence>
<evidence type="ECO:0000256" key="1">
    <source>
        <dbReference type="ARBA" id="ARBA00004123"/>
    </source>
</evidence>
<dbReference type="GO" id="GO:0005634">
    <property type="term" value="C:nucleus"/>
    <property type="evidence" value="ECO:0007669"/>
    <property type="project" value="UniProtKB-SubCell"/>
</dbReference>
<keyword evidence="4" id="KW-0804">Transcription</keyword>
<dbReference type="GO" id="GO:0003700">
    <property type="term" value="F:DNA-binding transcription factor activity"/>
    <property type="evidence" value="ECO:0007669"/>
    <property type="project" value="InterPro"/>
</dbReference>
<dbReference type="CDD" id="cd00018">
    <property type="entry name" value="AP2"/>
    <property type="match status" value="1"/>
</dbReference>
<dbReference type="InterPro" id="IPR001471">
    <property type="entry name" value="AP2/ERF_dom"/>
</dbReference>